<dbReference type="InterPro" id="IPR011989">
    <property type="entry name" value="ARM-like"/>
</dbReference>
<accession>Q5CX87</accession>
<dbReference type="Pfam" id="PF01602">
    <property type="entry name" value="Adaptin_N"/>
    <property type="match status" value="1"/>
</dbReference>
<evidence type="ECO:0000256" key="2">
    <source>
        <dbReference type="ARBA" id="ARBA00022448"/>
    </source>
</evidence>
<keyword evidence="2" id="KW-0813">Transport</keyword>
<evidence type="ECO:0000256" key="3">
    <source>
        <dbReference type="ARBA" id="ARBA00022927"/>
    </source>
</evidence>
<dbReference type="KEGG" id="cpv:cgd6_2070"/>
<dbReference type="AlphaFoldDB" id="Q5CX87"/>
<evidence type="ECO:0000256" key="1">
    <source>
        <dbReference type="ARBA" id="ARBA00004308"/>
    </source>
</evidence>
<dbReference type="GO" id="GO:0016192">
    <property type="term" value="P:vesicle-mediated transport"/>
    <property type="evidence" value="ECO:0007669"/>
    <property type="project" value="InterPro"/>
</dbReference>
<dbReference type="STRING" id="353152.Q5CX87"/>
<dbReference type="OMA" id="ERISTFC"/>
<dbReference type="GO" id="GO:0012505">
    <property type="term" value="C:endomembrane system"/>
    <property type="evidence" value="ECO:0007669"/>
    <property type="project" value="UniProtKB-SubCell"/>
</dbReference>
<protein>
    <submittedName>
        <fullName evidence="6">Adaptin AP complex subunit alpha ARM repeats</fullName>
    </submittedName>
</protein>
<dbReference type="Gene3D" id="1.25.10.10">
    <property type="entry name" value="Leucine-rich Repeat Variant"/>
    <property type="match status" value="1"/>
</dbReference>
<dbReference type="RefSeq" id="XP_627567.1">
    <property type="nucleotide sequence ID" value="XM_627567.1"/>
</dbReference>
<dbReference type="InParanoid" id="Q5CX87"/>
<keyword evidence="4" id="KW-0472">Membrane</keyword>
<dbReference type="GO" id="GO:0030117">
    <property type="term" value="C:membrane coat"/>
    <property type="evidence" value="ECO:0007669"/>
    <property type="project" value="InterPro"/>
</dbReference>
<dbReference type="InterPro" id="IPR016024">
    <property type="entry name" value="ARM-type_fold"/>
</dbReference>
<dbReference type="Proteomes" id="UP000006726">
    <property type="component" value="Chromosome 6"/>
</dbReference>
<name>Q5CX87_CRYPI</name>
<dbReference type="PANTHER" id="PTHR22780">
    <property type="entry name" value="ADAPTIN, ALPHA/GAMMA/EPSILON"/>
    <property type="match status" value="1"/>
</dbReference>
<dbReference type="InterPro" id="IPR002553">
    <property type="entry name" value="Clathrin/coatomer_adapt-like_N"/>
</dbReference>
<feature type="non-terminal residue" evidence="6">
    <location>
        <position position="1"/>
    </location>
</feature>
<sequence>YSHIHLYKYNMELVEYEISNLKSILEKTDDSSKKGPQLSLKDKEKIIWRLAYISVMGYEIDFGWLEILELVSSNIFEFKQCGYIAASLIYRGNLELLRLLINTIKNDLNNCFEVLVDKEKGSDKSRNFRQFSVGIGKNHSGKNIDIRKQKIKNCLLALNFIGNSPTLDFADNLFIDIKKLAEIPVEKQLNDTNIIRSKAICCLTKLFQCCPDRLRANEWGERLLSYFQFERNADCLISQCVFIKNSLKYYLNTEYLEPTENAYKNLNEQETDHSVLRDEREIINSNLNIKLVKIWEFIVPNLIFTLSRIRLYKEIKNWRFHKIPMFWLQVKLIEILELFPEVINDYFVNYKMNKIMEDVFFNAIHAIKSVNECNLSFSSTFDEIEFLCIIGIAIEMTKYFNKICNQELSANIGHLVGKFIEGLLYADNKDYISISISLIFESKTNKAIQELVKKNLVTLLRFTCSFDEDTTLNLLNIFSYICNKNNWVFITKEILNGVLYKYILNPYKLNIEEIHNIQKGSSDCFFPEKTKTLLEEIILSVCYTIRRFSNKNEVSYKTINVLFQTLEKSFCNPNPGFEITENTLFQITDILFDSKLKIECTDLMEKVNESLGNDISTQKYVAIKSYKLLNKLKNRRDNFNPRSGIRWLCFILGEYGKLISSKVSIIKQVEILLIIHDILTIDSEDDHIPLLKSTILLSFTKLYCNSDHETQNRIYEILKIGVGNRGNCIGSPEFLNAIVANTQYSVTPINGNITPVNIPSENNSALRYRDQLLDGVFNHKKNSLLIPNQSNKYGDDGYCSRNTWLSLCLSNKGSLYNFSLLSIGFSNGSFKYSSGESTIIVKLGKNEKNRIFNIERISTFCEEKKLSVKSSNNSFPNIFDSTSQNLHVEVFSETNKGFDNEGKFEQRINLICNGPYLNPPMISLLIRAFSNTKDEVSEINEQMEEINTDSNYSKLICINFRLPVILTNFMAPTKKMGKKEFGNFWEKLTQSSVKGILGISSLEIPIFLQLLNFCVYSVMDSIDDPSVSTPMIYGGTSTLYLSNRKRIPCMFKIIPCNEHSESFREDKIHDNGKNEEPVEIRVRSSSLIVAKILKQIISTYILSNSN</sequence>
<comment type="subcellular location">
    <subcellularLocation>
        <location evidence="1">Endomembrane system</location>
    </subcellularLocation>
</comment>
<keyword evidence="3" id="KW-0653">Protein transport</keyword>
<evidence type="ECO:0000256" key="4">
    <source>
        <dbReference type="ARBA" id="ARBA00023136"/>
    </source>
</evidence>
<gene>
    <name evidence="6" type="ORF">cgd6_2070</name>
</gene>
<dbReference type="OrthoDB" id="413467at2759"/>
<evidence type="ECO:0000313" key="6">
    <source>
        <dbReference type="EMBL" id="EAK90134.1"/>
    </source>
</evidence>
<dbReference type="SUPFAM" id="SSF48371">
    <property type="entry name" value="ARM repeat"/>
    <property type="match status" value="1"/>
</dbReference>
<dbReference type="GeneID" id="3375879"/>
<organism evidence="6 7">
    <name type="scientific">Cryptosporidium parvum (strain Iowa II)</name>
    <dbReference type="NCBI Taxonomy" id="353152"/>
    <lineage>
        <taxon>Eukaryota</taxon>
        <taxon>Sar</taxon>
        <taxon>Alveolata</taxon>
        <taxon>Apicomplexa</taxon>
        <taxon>Conoidasida</taxon>
        <taxon>Coccidia</taxon>
        <taxon>Eucoccidiorida</taxon>
        <taxon>Eimeriorina</taxon>
        <taxon>Cryptosporidiidae</taxon>
        <taxon>Cryptosporidium</taxon>
    </lineage>
</organism>
<dbReference type="GO" id="GO:0006886">
    <property type="term" value="P:intracellular protein transport"/>
    <property type="evidence" value="ECO:0007669"/>
    <property type="project" value="InterPro"/>
</dbReference>
<proteinExistence type="predicted"/>
<dbReference type="EMBL" id="AAEE01000002">
    <property type="protein sequence ID" value="EAK90134.1"/>
    <property type="molecule type" value="Genomic_DNA"/>
</dbReference>
<evidence type="ECO:0000313" key="7">
    <source>
        <dbReference type="Proteomes" id="UP000006726"/>
    </source>
</evidence>
<comment type="caution">
    <text evidence="6">The sequence shown here is derived from an EMBL/GenBank/DDBJ whole genome shotgun (WGS) entry which is preliminary data.</text>
</comment>
<evidence type="ECO:0000259" key="5">
    <source>
        <dbReference type="Pfam" id="PF01602"/>
    </source>
</evidence>
<feature type="domain" description="Clathrin/coatomer adaptor adaptin-like N-terminal" evidence="5">
    <location>
        <begin position="17"/>
        <end position="110"/>
    </location>
</feature>
<keyword evidence="7" id="KW-1185">Reference proteome</keyword>
<reference evidence="6 7" key="1">
    <citation type="journal article" date="2004" name="Science">
        <title>Complete genome sequence of the apicomplexan, Cryptosporidium parvum.</title>
        <authorList>
            <person name="Abrahamsen M.S."/>
            <person name="Templeton T.J."/>
            <person name="Enomoto S."/>
            <person name="Abrahante J.E."/>
            <person name="Zhu G."/>
            <person name="Lancto C.A."/>
            <person name="Deng M."/>
            <person name="Liu C."/>
            <person name="Widmer G."/>
            <person name="Tzipori S."/>
            <person name="Buck G.A."/>
            <person name="Xu P."/>
            <person name="Bankier A.T."/>
            <person name="Dear P.H."/>
            <person name="Konfortov B.A."/>
            <person name="Spriggs H.F."/>
            <person name="Iyer L."/>
            <person name="Anantharaman V."/>
            <person name="Aravind L."/>
            <person name="Kapur V."/>
        </authorList>
    </citation>
    <scope>NUCLEOTIDE SEQUENCE [LARGE SCALE GENOMIC DNA]</scope>
    <source>
        <strain evidence="7">Iowa II</strain>
    </source>
</reference>
<dbReference type="InterPro" id="IPR050840">
    <property type="entry name" value="Adaptor_Complx_Large_Subunit"/>
</dbReference>